<comment type="subcellular location">
    <subcellularLocation>
        <location evidence="1">Mitochondrion inner membrane</location>
        <topology evidence="1">Single-pass membrane protein</topology>
    </subcellularLocation>
</comment>
<keyword evidence="8" id="KW-0496">Mitochondrion</keyword>
<evidence type="ECO:0000256" key="1">
    <source>
        <dbReference type="ARBA" id="ARBA00004434"/>
    </source>
</evidence>
<evidence type="ECO:0000256" key="3">
    <source>
        <dbReference type="ARBA" id="ARBA00022692"/>
    </source>
</evidence>
<protein>
    <recommendedName>
        <fullName evidence="12">Cytochrome c oxidase subunit IV</fullName>
    </recommendedName>
</protein>
<evidence type="ECO:0000256" key="7">
    <source>
        <dbReference type="ARBA" id="ARBA00023002"/>
    </source>
</evidence>
<keyword evidence="5" id="KW-0809">Transit peptide</keyword>
<comment type="caution">
    <text evidence="10">The sequence shown here is derived from an EMBL/GenBank/DDBJ whole genome shotgun (WGS) entry which is preliminary data.</text>
</comment>
<dbReference type="EMBL" id="JANEYF010000482">
    <property type="protein sequence ID" value="KAJ8969684.1"/>
    <property type="molecule type" value="Genomic_DNA"/>
</dbReference>
<name>A0AAV8ZTN4_9CUCU</name>
<dbReference type="Pfam" id="PF02936">
    <property type="entry name" value="COX4"/>
    <property type="match status" value="1"/>
</dbReference>
<evidence type="ECO:0000256" key="6">
    <source>
        <dbReference type="ARBA" id="ARBA00022989"/>
    </source>
</evidence>
<accession>A0AAV8ZTN4</accession>
<dbReference type="PANTHER" id="PTHR10707">
    <property type="entry name" value="CYTOCHROME C OXIDASE SUBUNIT IV"/>
    <property type="match status" value="1"/>
</dbReference>
<evidence type="ECO:0000256" key="5">
    <source>
        <dbReference type="ARBA" id="ARBA00022946"/>
    </source>
</evidence>
<comment type="similarity">
    <text evidence="2">Belongs to the cytochrome c oxidase IV family.</text>
</comment>
<evidence type="ECO:0000256" key="9">
    <source>
        <dbReference type="ARBA" id="ARBA00023136"/>
    </source>
</evidence>
<sequence length="135" mass="15774">MAGTHIVGRLIRNTPRIPYQIATAAGYTGSLIGKREVVGFGFNGEPNYVDRYDFPMPAIRWKEPTPEILALRQKEKGDWNRLSLDEKKRLVYYPVPDTFDDDKRRAQLRRYIDLQANPIQGLASTWDYDKDDWKR</sequence>
<evidence type="ECO:0000256" key="8">
    <source>
        <dbReference type="ARBA" id="ARBA00023128"/>
    </source>
</evidence>
<keyword evidence="9" id="KW-0472">Membrane</keyword>
<evidence type="ECO:0000256" key="4">
    <source>
        <dbReference type="ARBA" id="ARBA00022792"/>
    </source>
</evidence>
<keyword evidence="3" id="KW-0812">Transmembrane</keyword>
<dbReference type="GO" id="GO:0006123">
    <property type="term" value="P:mitochondrial electron transport, cytochrome c to oxygen"/>
    <property type="evidence" value="ECO:0007669"/>
    <property type="project" value="InterPro"/>
</dbReference>
<dbReference type="AlphaFoldDB" id="A0AAV8ZTN4"/>
<keyword evidence="7" id="KW-0560">Oxidoreductase</keyword>
<evidence type="ECO:0000313" key="10">
    <source>
        <dbReference type="EMBL" id="KAJ8969684.1"/>
    </source>
</evidence>
<dbReference type="GO" id="GO:0016491">
    <property type="term" value="F:oxidoreductase activity"/>
    <property type="evidence" value="ECO:0007669"/>
    <property type="project" value="UniProtKB-KW"/>
</dbReference>
<organism evidence="10 11">
    <name type="scientific">Rhamnusium bicolor</name>
    <dbReference type="NCBI Taxonomy" id="1586634"/>
    <lineage>
        <taxon>Eukaryota</taxon>
        <taxon>Metazoa</taxon>
        <taxon>Ecdysozoa</taxon>
        <taxon>Arthropoda</taxon>
        <taxon>Hexapoda</taxon>
        <taxon>Insecta</taxon>
        <taxon>Pterygota</taxon>
        <taxon>Neoptera</taxon>
        <taxon>Endopterygota</taxon>
        <taxon>Coleoptera</taxon>
        <taxon>Polyphaga</taxon>
        <taxon>Cucujiformia</taxon>
        <taxon>Chrysomeloidea</taxon>
        <taxon>Cerambycidae</taxon>
        <taxon>Lepturinae</taxon>
        <taxon>Rhagiini</taxon>
        <taxon>Rhamnusium</taxon>
    </lineage>
</organism>
<dbReference type="InterPro" id="IPR036639">
    <property type="entry name" value="Cyt_c_oxidase_su4_sf"/>
</dbReference>
<gene>
    <name evidence="10" type="ORF">NQ314_001638</name>
</gene>
<keyword evidence="11" id="KW-1185">Reference proteome</keyword>
<dbReference type="SUPFAM" id="SSF81406">
    <property type="entry name" value="Mitochondrial cytochrome c oxidase subunit IV"/>
    <property type="match status" value="1"/>
</dbReference>
<proteinExistence type="inferred from homology"/>
<evidence type="ECO:0000256" key="2">
    <source>
        <dbReference type="ARBA" id="ARBA00008135"/>
    </source>
</evidence>
<dbReference type="Proteomes" id="UP001162156">
    <property type="component" value="Unassembled WGS sequence"/>
</dbReference>
<evidence type="ECO:0000313" key="11">
    <source>
        <dbReference type="Proteomes" id="UP001162156"/>
    </source>
</evidence>
<dbReference type="GO" id="GO:0005743">
    <property type="term" value="C:mitochondrial inner membrane"/>
    <property type="evidence" value="ECO:0007669"/>
    <property type="project" value="UniProtKB-SubCell"/>
</dbReference>
<dbReference type="GO" id="GO:0045277">
    <property type="term" value="C:respiratory chain complex IV"/>
    <property type="evidence" value="ECO:0007669"/>
    <property type="project" value="InterPro"/>
</dbReference>
<reference evidence="10" key="1">
    <citation type="journal article" date="2023" name="Insect Mol. Biol.">
        <title>Genome sequencing provides insights into the evolution of gene families encoding plant cell wall-degrading enzymes in longhorned beetles.</title>
        <authorList>
            <person name="Shin N.R."/>
            <person name="Okamura Y."/>
            <person name="Kirsch R."/>
            <person name="Pauchet Y."/>
        </authorList>
    </citation>
    <scope>NUCLEOTIDE SEQUENCE</scope>
    <source>
        <strain evidence="10">RBIC_L_NR</strain>
    </source>
</reference>
<evidence type="ECO:0008006" key="12">
    <source>
        <dbReference type="Google" id="ProtNLM"/>
    </source>
</evidence>
<keyword evidence="6" id="KW-1133">Transmembrane helix</keyword>
<keyword evidence="4" id="KW-0999">Mitochondrion inner membrane</keyword>
<dbReference type="PANTHER" id="PTHR10707:SF10">
    <property type="entry name" value="CYTOCHROME C OXIDASE SUBUNIT 4"/>
    <property type="match status" value="1"/>
</dbReference>
<dbReference type="InterPro" id="IPR004203">
    <property type="entry name" value="Cyt_c_oxidase_su4_fam"/>
</dbReference>
<dbReference type="Gene3D" id="1.10.442.10">
    <property type="entry name" value="Cytochrome c oxidase subunit IV"/>
    <property type="match status" value="2"/>
</dbReference>